<reference evidence="2" key="1">
    <citation type="journal article" date="2014" name="Front. Microbiol.">
        <title>High frequency of phylogenetically diverse reductive dehalogenase-homologous genes in deep subseafloor sedimentary metagenomes.</title>
        <authorList>
            <person name="Kawai M."/>
            <person name="Futagami T."/>
            <person name="Toyoda A."/>
            <person name="Takaki Y."/>
            <person name="Nishi S."/>
            <person name="Hori S."/>
            <person name="Arai W."/>
            <person name="Tsubouchi T."/>
            <person name="Morono Y."/>
            <person name="Uchiyama I."/>
            <person name="Ito T."/>
            <person name="Fujiyama A."/>
            <person name="Inagaki F."/>
            <person name="Takami H."/>
        </authorList>
    </citation>
    <scope>NUCLEOTIDE SEQUENCE</scope>
    <source>
        <strain evidence="2">Expedition CK06-06</strain>
    </source>
</reference>
<feature type="transmembrane region" description="Helical" evidence="1">
    <location>
        <begin position="6"/>
        <end position="27"/>
    </location>
</feature>
<proteinExistence type="predicted"/>
<name>X0XQU8_9ZZZZ</name>
<protein>
    <submittedName>
        <fullName evidence="2">Uncharacterized protein</fullName>
    </submittedName>
</protein>
<keyword evidence="1" id="KW-0472">Membrane</keyword>
<evidence type="ECO:0000313" key="2">
    <source>
        <dbReference type="EMBL" id="GAG39008.1"/>
    </source>
</evidence>
<feature type="non-terminal residue" evidence="2">
    <location>
        <position position="49"/>
    </location>
</feature>
<organism evidence="2">
    <name type="scientific">marine sediment metagenome</name>
    <dbReference type="NCBI Taxonomy" id="412755"/>
    <lineage>
        <taxon>unclassified sequences</taxon>
        <taxon>metagenomes</taxon>
        <taxon>ecological metagenomes</taxon>
    </lineage>
</organism>
<evidence type="ECO:0000256" key="1">
    <source>
        <dbReference type="SAM" id="Phobius"/>
    </source>
</evidence>
<dbReference type="EMBL" id="BARS01042059">
    <property type="protein sequence ID" value="GAG39008.1"/>
    <property type="molecule type" value="Genomic_DNA"/>
</dbReference>
<keyword evidence="1" id="KW-0812">Transmembrane</keyword>
<dbReference type="AlphaFoldDB" id="X0XQU8"/>
<comment type="caution">
    <text evidence="2">The sequence shown here is derived from an EMBL/GenBank/DDBJ whole genome shotgun (WGS) entry which is preliminary data.</text>
</comment>
<sequence>MLRNKFWVKSIAFTLFVLIICMSSINITSKTILKEIKATDSFREEGIDW</sequence>
<keyword evidence="1" id="KW-1133">Transmembrane helix</keyword>
<gene>
    <name evidence="2" type="ORF">S01H1_63867</name>
</gene>
<accession>X0XQU8</accession>